<feature type="transmembrane region" description="Helical" evidence="4">
    <location>
        <begin position="139"/>
        <end position="162"/>
    </location>
</feature>
<keyword evidence="7" id="KW-1185">Reference proteome</keyword>
<feature type="transmembrane region" description="Helical" evidence="4">
    <location>
        <begin position="88"/>
        <end position="107"/>
    </location>
</feature>
<dbReference type="GO" id="GO:0016020">
    <property type="term" value="C:membrane"/>
    <property type="evidence" value="ECO:0007669"/>
    <property type="project" value="UniProtKB-SubCell"/>
</dbReference>
<organism evidence="6 7">
    <name type="scientific">Penicillium oxalicum (strain 114-2 / CGMCC 5302)</name>
    <name type="common">Penicillium decumbens</name>
    <dbReference type="NCBI Taxonomy" id="933388"/>
    <lineage>
        <taxon>Eukaryota</taxon>
        <taxon>Fungi</taxon>
        <taxon>Dikarya</taxon>
        <taxon>Ascomycota</taxon>
        <taxon>Pezizomycotina</taxon>
        <taxon>Eurotiomycetes</taxon>
        <taxon>Eurotiomycetidae</taxon>
        <taxon>Eurotiales</taxon>
        <taxon>Aspergillaceae</taxon>
        <taxon>Penicillium</taxon>
    </lineage>
</organism>
<keyword evidence="4" id="KW-0812">Transmembrane</keyword>
<evidence type="ECO:0000313" key="7">
    <source>
        <dbReference type="Proteomes" id="UP000019376"/>
    </source>
</evidence>
<dbReference type="AlphaFoldDB" id="S8B494"/>
<feature type="compositionally biased region" description="Basic and acidic residues" evidence="3">
    <location>
        <begin position="1"/>
        <end position="11"/>
    </location>
</feature>
<feature type="compositionally biased region" description="Polar residues" evidence="3">
    <location>
        <begin position="17"/>
        <end position="28"/>
    </location>
</feature>
<dbReference type="InterPro" id="IPR050327">
    <property type="entry name" value="Proton-linked_MCT"/>
</dbReference>
<comment type="subcellular location">
    <subcellularLocation>
        <location evidence="1">Membrane</location>
        <topology evidence="1">Multi-pass membrane protein</topology>
    </subcellularLocation>
</comment>
<accession>S8B494</accession>
<feature type="transmembrane region" description="Helical" evidence="4">
    <location>
        <begin position="253"/>
        <end position="274"/>
    </location>
</feature>
<evidence type="ECO:0000313" key="6">
    <source>
        <dbReference type="EMBL" id="EPS29327.1"/>
    </source>
</evidence>
<dbReference type="PANTHER" id="PTHR11360:SF252">
    <property type="entry name" value="MAJOR FACILITATOR SUPERFAMILY (MFS) PROFILE DOMAIN-CONTAINING PROTEIN-RELATED"/>
    <property type="match status" value="1"/>
</dbReference>
<feature type="transmembrane region" description="Helical" evidence="4">
    <location>
        <begin position="206"/>
        <end position="232"/>
    </location>
</feature>
<dbReference type="Gene3D" id="1.20.1250.20">
    <property type="entry name" value="MFS general substrate transporter like domains"/>
    <property type="match status" value="2"/>
</dbReference>
<dbReference type="HOGENOM" id="CLU_001265_1_1_1"/>
<name>S8B494_PENO1</name>
<keyword evidence="4" id="KW-1133">Transmembrane helix</keyword>
<comment type="similarity">
    <text evidence="2">Belongs to the major facilitator superfamily. Monocarboxylate porter (TC 2.A.1.13) family.</text>
</comment>
<evidence type="ECO:0000256" key="3">
    <source>
        <dbReference type="SAM" id="MobiDB-lite"/>
    </source>
</evidence>
<dbReference type="GO" id="GO:0022857">
    <property type="term" value="F:transmembrane transporter activity"/>
    <property type="evidence" value="ECO:0007669"/>
    <property type="project" value="InterPro"/>
</dbReference>
<dbReference type="InterPro" id="IPR020846">
    <property type="entry name" value="MFS_dom"/>
</dbReference>
<gene>
    <name evidence="6" type="ORF">PDE_04276</name>
</gene>
<feature type="transmembrane region" description="Helical" evidence="4">
    <location>
        <begin position="320"/>
        <end position="339"/>
    </location>
</feature>
<evidence type="ECO:0000259" key="5">
    <source>
        <dbReference type="PROSITE" id="PS50850"/>
    </source>
</evidence>
<keyword evidence="4" id="KW-0472">Membrane</keyword>
<dbReference type="InterPro" id="IPR011701">
    <property type="entry name" value="MFS"/>
</dbReference>
<feature type="domain" description="Major facilitator superfamily (MFS) profile" evidence="5">
    <location>
        <begin position="46"/>
        <end position="447"/>
    </location>
</feature>
<feature type="transmembrane region" description="Helical" evidence="4">
    <location>
        <begin position="47"/>
        <end position="68"/>
    </location>
</feature>
<protein>
    <recommendedName>
        <fullName evidence="5">Major facilitator superfamily (MFS) profile domain-containing protein</fullName>
    </recommendedName>
</protein>
<feature type="transmembrane region" description="Helical" evidence="4">
    <location>
        <begin position="345"/>
        <end position="368"/>
    </location>
</feature>
<dbReference type="OrthoDB" id="41238at2759"/>
<dbReference type="EMBL" id="KB644411">
    <property type="protein sequence ID" value="EPS29327.1"/>
    <property type="molecule type" value="Genomic_DNA"/>
</dbReference>
<dbReference type="eggNOG" id="KOG2504">
    <property type="taxonomic scope" value="Eukaryota"/>
</dbReference>
<dbReference type="Proteomes" id="UP000019376">
    <property type="component" value="Unassembled WGS sequence"/>
</dbReference>
<dbReference type="PROSITE" id="PS50850">
    <property type="entry name" value="MFS"/>
    <property type="match status" value="1"/>
</dbReference>
<feature type="transmembrane region" description="Helical" evidence="4">
    <location>
        <begin position="174"/>
        <end position="194"/>
    </location>
</feature>
<evidence type="ECO:0000256" key="2">
    <source>
        <dbReference type="ARBA" id="ARBA00006727"/>
    </source>
</evidence>
<dbReference type="InterPro" id="IPR036259">
    <property type="entry name" value="MFS_trans_sf"/>
</dbReference>
<dbReference type="PANTHER" id="PTHR11360">
    <property type="entry name" value="MONOCARBOXYLATE TRANSPORTER"/>
    <property type="match status" value="1"/>
</dbReference>
<sequence length="450" mass="48897">MAKGPFPHEDSVGLETVCSSPDDTTNSEPELESEAARKARLGRNIRACAQVLGAFFVCFNIWGLNFAFGSFQSFYALTYIPSSSSSSISWVGTFQSWLMIACGLISGPLFDMGFFWSMMISGTLLSVLGFMMLSLSKEYYAIFLSQGITIGLGFGLLYVPTIALISRRFSRNRAVALGVATSGAPAGGIIYTVIFNQLIARVGFGWTVRVMAFVMLAFFILAALFLTLEPSVENDQSTDKPRRLFDARAMKDLPFWIFSIANFLIYLGYITPYYYIPTYAQTQLHTSRSTGSYILMGSQAASIIGRVLTTILAHRLGSMVSWILCGILSGVLCLSWISASSIARFVVFVAFYGAISGALVPLPPSVFAHVCPDPELIGTWLGMAQSISGFASLIGSPIAGALASINSQGSEDLNFLGIQLFGGITMTLGACSLFFLWYLLYTRRGKKGLF</sequence>
<feature type="transmembrane region" description="Helical" evidence="4">
    <location>
        <begin position="114"/>
        <end position="133"/>
    </location>
</feature>
<feature type="transmembrane region" description="Helical" evidence="4">
    <location>
        <begin position="415"/>
        <end position="440"/>
    </location>
</feature>
<dbReference type="SUPFAM" id="SSF103473">
    <property type="entry name" value="MFS general substrate transporter"/>
    <property type="match status" value="1"/>
</dbReference>
<evidence type="ECO:0000256" key="1">
    <source>
        <dbReference type="ARBA" id="ARBA00004141"/>
    </source>
</evidence>
<evidence type="ECO:0000256" key="4">
    <source>
        <dbReference type="SAM" id="Phobius"/>
    </source>
</evidence>
<feature type="region of interest" description="Disordered" evidence="3">
    <location>
        <begin position="1"/>
        <end position="31"/>
    </location>
</feature>
<dbReference type="PhylomeDB" id="S8B494"/>
<dbReference type="Pfam" id="PF07690">
    <property type="entry name" value="MFS_1"/>
    <property type="match status" value="1"/>
</dbReference>
<reference evidence="6 7" key="1">
    <citation type="journal article" date="2013" name="PLoS ONE">
        <title>Genomic and secretomic analyses reveal unique features of the lignocellulolytic enzyme system of Penicillium decumbens.</title>
        <authorList>
            <person name="Liu G."/>
            <person name="Zhang L."/>
            <person name="Wei X."/>
            <person name="Zou G."/>
            <person name="Qin Y."/>
            <person name="Ma L."/>
            <person name="Li J."/>
            <person name="Zheng H."/>
            <person name="Wang S."/>
            <person name="Wang C."/>
            <person name="Xun L."/>
            <person name="Zhao G.-P."/>
            <person name="Zhou Z."/>
            <person name="Qu Y."/>
        </authorList>
    </citation>
    <scope>NUCLEOTIDE SEQUENCE [LARGE SCALE GENOMIC DNA]</scope>
    <source>
        <strain evidence="7">114-2 / CGMCC 5302</strain>
    </source>
</reference>
<proteinExistence type="inferred from homology"/>